<dbReference type="OrthoDB" id="7025577at2"/>
<dbReference type="EMBL" id="POUN01000005">
    <property type="protein sequence ID" value="PNF79283.1"/>
    <property type="molecule type" value="Genomic_DNA"/>
</dbReference>
<protein>
    <submittedName>
        <fullName evidence="2">Uncharacterized protein</fullName>
    </submittedName>
</protein>
<reference evidence="2 3" key="1">
    <citation type="submission" date="2018-01" db="EMBL/GenBank/DDBJ databases">
        <title>Denitrification phenotypes of diverse strains of Pseudomonas stutzeri.</title>
        <authorList>
            <person name="Milligan D.A."/>
            <person name="Bergaust L."/>
            <person name="Bakken L.R."/>
            <person name="Frostegard A."/>
        </authorList>
    </citation>
    <scope>NUCLEOTIDE SEQUENCE [LARGE SCALE GENOMIC DNA]</scope>
    <source>
        <strain evidence="2 3">KC</strain>
    </source>
</reference>
<dbReference type="RefSeq" id="WP_102826271.1">
    <property type="nucleotide sequence ID" value="NZ_CP139348.1"/>
</dbReference>
<evidence type="ECO:0000313" key="3">
    <source>
        <dbReference type="Proteomes" id="UP000235925"/>
    </source>
</evidence>
<comment type="caution">
    <text evidence="2">The sequence shown here is derived from an EMBL/GenBank/DDBJ whole genome shotgun (WGS) entry which is preliminary data.</text>
</comment>
<feature type="compositionally biased region" description="Acidic residues" evidence="1">
    <location>
        <begin position="60"/>
        <end position="72"/>
    </location>
</feature>
<proteinExistence type="predicted"/>
<gene>
    <name evidence="2" type="ORF">CXK92_17365</name>
</gene>
<dbReference type="Proteomes" id="UP000235925">
    <property type="component" value="Unassembled WGS sequence"/>
</dbReference>
<evidence type="ECO:0000313" key="2">
    <source>
        <dbReference type="EMBL" id="PNF79283.1"/>
    </source>
</evidence>
<feature type="region of interest" description="Disordered" evidence="1">
    <location>
        <begin position="26"/>
        <end position="73"/>
    </location>
</feature>
<dbReference type="AlphaFoldDB" id="A0A2N8RY39"/>
<sequence>MPDSDRPRFRVEADRQNAHRRVRYVETNRPDDGSCTLCQLDEENPAPLDENPAMAQDNPSNEENEENEENEAFAESTLIQAIENQLEAGEPAAVQATLNKLTLVGYERDECLQMMALVLAHEIHSMLAEDRPFDAARYEGMLRKLPELPEAAE</sequence>
<evidence type="ECO:0000256" key="1">
    <source>
        <dbReference type="SAM" id="MobiDB-lite"/>
    </source>
</evidence>
<organism evidence="2 3">
    <name type="scientific">Stutzerimonas stutzeri</name>
    <name type="common">Pseudomonas stutzeri</name>
    <dbReference type="NCBI Taxonomy" id="316"/>
    <lineage>
        <taxon>Bacteria</taxon>
        <taxon>Pseudomonadati</taxon>
        <taxon>Pseudomonadota</taxon>
        <taxon>Gammaproteobacteria</taxon>
        <taxon>Pseudomonadales</taxon>
        <taxon>Pseudomonadaceae</taxon>
        <taxon>Stutzerimonas</taxon>
    </lineage>
</organism>
<name>A0A2N8RY39_STUST</name>
<accession>A0A2N8RY39</accession>